<dbReference type="GO" id="GO:0005524">
    <property type="term" value="F:ATP binding"/>
    <property type="evidence" value="ECO:0007669"/>
    <property type="project" value="InterPro"/>
</dbReference>
<dbReference type="GO" id="GO:0016020">
    <property type="term" value="C:membrane"/>
    <property type="evidence" value="ECO:0007669"/>
    <property type="project" value="InterPro"/>
</dbReference>
<gene>
    <name evidence="3" type="ORF">H9777_08875</name>
</gene>
<dbReference type="Pfam" id="PF03412">
    <property type="entry name" value="Peptidase_C39"/>
    <property type="match status" value="1"/>
</dbReference>
<organism evidence="3 4">
    <name type="scientific">Candidatus Phocaeicola faecigallinarum</name>
    <dbReference type="NCBI Taxonomy" id="2838732"/>
    <lineage>
        <taxon>Bacteria</taxon>
        <taxon>Pseudomonadati</taxon>
        <taxon>Bacteroidota</taxon>
        <taxon>Bacteroidia</taxon>
        <taxon>Bacteroidales</taxon>
        <taxon>Bacteroidaceae</taxon>
        <taxon>Phocaeicola</taxon>
    </lineage>
</organism>
<dbReference type="InterPro" id="IPR005074">
    <property type="entry name" value="Peptidase_C39"/>
</dbReference>
<sequence>MFSTYAENTIFSVLRLFNIRYTTHYVKKLVQENSDGNNLLGIISILRMYGFVITPKRVDDACNIQNIRELLPFITEIEGDIVLMEKIQQNVILGKVGNKTISLNVDDFIVRWTKVVVSIRKGTFVEEPNFKEHKINDVFLRLSRVCMFVTLYIFMILGYVDGIYSFYTFSIFSLSILGAILSYQIEQSFYSTENLMYRLCALFKSSSCKNPSQNEVHYTSSLGFSYFCSLAIFTLFPFDNYIGMNIVIWGAGIEVLWSILYQIKQHRYCVQCILVQLIIVFTILLATFHEKKFVFNWEVIFDSIILFGLIFIIIYVMVCSNIWKQTMNKYKLQQSYRTMNSLKKQYLELINQILENSGNHANSEKTNNKDTIIFFLSPYCKACKDDFLESFNLLVNSKEPLITPIIITQDLNGDNTALAILADNKPNSIYLNLKEWYTTGYKNPDCFEKKHRKKILDEIAISRQLKNNLELAHIYNIQYTPSIVYNGIVLPSYVSLVDVLTQLD</sequence>
<feature type="transmembrane region" description="Helical" evidence="1">
    <location>
        <begin position="138"/>
        <end position="160"/>
    </location>
</feature>
<feature type="transmembrane region" description="Helical" evidence="1">
    <location>
        <begin position="216"/>
        <end position="236"/>
    </location>
</feature>
<reference evidence="3" key="2">
    <citation type="submission" date="2021-04" db="EMBL/GenBank/DDBJ databases">
        <authorList>
            <person name="Gilroy R."/>
        </authorList>
    </citation>
    <scope>NUCLEOTIDE SEQUENCE</scope>
    <source>
        <strain evidence="3">G4-2901</strain>
    </source>
</reference>
<dbReference type="Gene3D" id="3.40.30.10">
    <property type="entry name" value="Glutaredoxin"/>
    <property type="match status" value="1"/>
</dbReference>
<reference evidence="3" key="1">
    <citation type="journal article" date="2021" name="PeerJ">
        <title>Extensive microbial diversity within the chicken gut microbiome revealed by metagenomics and culture.</title>
        <authorList>
            <person name="Gilroy R."/>
            <person name="Ravi A."/>
            <person name="Getino M."/>
            <person name="Pursley I."/>
            <person name="Horton D.L."/>
            <person name="Alikhan N.F."/>
            <person name="Baker D."/>
            <person name="Gharbi K."/>
            <person name="Hall N."/>
            <person name="Watson M."/>
            <person name="Adriaenssens E.M."/>
            <person name="Foster-Nyarko E."/>
            <person name="Jarju S."/>
            <person name="Secka A."/>
            <person name="Antonio M."/>
            <person name="Oren A."/>
            <person name="Chaudhuri R.R."/>
            <person name="La Ragione R."/>
            <person name="Hildebrand F."/>
            <person name="Pallen M.J."/>
        </authorList>
    </citation>
    <scope>NUCLEOTIDE SEQUENCE</scope>
    <source>
        <strain evidence="3">G4-2901</strain>
    </source>
</reference>
<feature type="transmembrane region" description="Helical" evidence="1">
    <location>
        <begin position="242"/>
        <end position="261"/>
    </location>
</feature>
<evidence type="ECO:0000256" key="1">
    <source>
        <dbReference type="SAM" id="Phobius"/>
    </source>
</evidence>
<dbReference type="GO" id="GO:0008233">
    <property type="term" value="F:peptidase activity"/>
    <property type="evidence" value="ECO:0007669"/>
    <property type="project" value="InterPro"/>
</dbReference>
<feature type="transmembrane region" description="Helical" evidence="1">
    <location>
        <begin position="268"/>
        <end position="288"/>
    </location>
</feature>
<dbReference type="AlphaFoldDB" id="A0A948TCE0"/>
<feature type="transmembrane region" description="Helical" evidence="1">
    <location>
        <begin position="166"/>
        <end position="185"/>
    </location>
</feature>
<dbReference type="EMBL" id="JAHLFW010000075">
    <property type="protein sequence ID" value="MBU3838406.1"/>
    <property type="molecule type" value="Genomic_DNA"/>
</dbReference>
<comment type="caution">
    <text evidence="3">The sequence shown here is derived from an EMBL/GenBank/DDBJ whole genome shotgun (WGS) entry which is preliminary data.</text>
</comment>
<dbReference type="Proteomes" id="UP000783796">
    <property type="component" value="Unassembled WGS sequence"/>
</dbReference>
<protein>
    <recommendedName>
        <fullName evidence="2">Peptidase C39 domain-containing protein</fullName>
    </recommendedName>
</protein>
<dbReference type="InterPro" id="IPR036249">
    <property type="entry name" value="Thioredoxin-like_sf"/>
</dbReference>
<evidence type="ECO:0000313" key="4">
    <source>
        <dbReference type="Proteomes" id="UP000783796"/>
    </source>
</evidence>
<evidence type="ECO:0000313" key="3">
    <source>
        <dbReference type="EMBL" id="MBU3838406.1"/>
    </source>
</evidence>
<keyword evidence="1" id="KW-0812">Transmembrane</keyword>
<keyword evidence="1" id="KW-1133">Transmembrane helix</keyword>
<keyword evidence="1" id="KW-0472">Membrane</keyword>
<dbReference type="GO" id="GO:0006508">
    <property type="term" value="P:proteolysis"/>
    <property type="evidence" value="ECO:0007669"/>
    <property type="project" value="InterPro"/>
</dbReference>
<evidence type="ECO:0000259" key="2">
    <source>
        <dbReference type="Pfam" id="PF03412"/>
    </source>
</evidence>
<accession>A0A948TCE0</accession>
<feature type="domain" description="Peptidase C39" evidence="2">
    <location>
        <begin position="12"/>
        <end position="121"/>
    </location>
</feature>
<feature type="transmembrane region" description="Helical" evidence="1">
    <location>
        <begin position="300"/>
        <end position="323"/>
    </location>
</feature>
<dbReference type="Gene3D" id="3.90.70.10">
    <property type="entry name" value="Cysteine proteinases"/>
    <property type="match status" value="1"/>
</dbReference>
<proteinExistence type="predicted"/>
<name>A0A948TCE0_9BACT</name>
<dbReference type="SUPFAM" id="SSF52833">
    <property type="entry name" value="Thioredoxin-like"/>
    <property type="match status" value="1"/>
</dbReference>